<dbReference type="InterPro" id="IPR001254">
    <property type="entry name" value="Trypsin_dom"/>
</dbReference>
<dbReference type="PANTHER" id="PTHR24256">
    <property type="entry name" value="TRYPTASE-RELATED"/>
    <property type="match status" value="1"/>
</dbReference>
<accession>A0A4Q0SLG2</accession>
<reference evidence="3 4" key="1">
    <citation type="submission" date="2015-04" db="EMBL/GenBank/DDBJ databases">
        <title>Comparative genomics of rhizobia nodulating Arachis hypogaea in China.</title>
        <authorList>
            <person name="Li Y."/>
        </authorList>
    </citation>
    <scope>NUCLEOTIDE SEQUENCE [LARGE SCALE GENOMIC DNA]</scope>
    <source>
        <strain evidence="3 4">CCBAU 51787</strain>
    </source>
</reference>
<dbReference type="Proteomes" id="UP000290565">
    <property type="component" value="Unassembled WGS sequence"/>
</dbReference>
<dbReference type="Pfam" id="PF00089">
    <property type="entry name" value="Trypsin"/>
    <property type="match status" value="1"/>
</dbReference>
<evidence type="ECO:0000313" key="3">
    <source>
        <dbReference type="EMBL" id="RXH40387.1"/>
    </source>
</evidence>
<proteinExistence type="predicted"/>
<dbReference type="PROSITE" id="PS00134">
    <property type="entry name" value="TRYPSIN_HIS"/>
    <property type="match status" value="1"/>
</dbReference>
<dbReference type="InterPro" id="IPR009003">
    <property type="entry name" value="Peptidase_S1_PA"/>
</dbReference>
<organism evidence="3 4">
    <name type="scientific">Bradyrhizobium zhanjiangense</name>
    <dbReference type="NCBI Taxonomy" id="1325107"/>
    <lineage>
        <taxon>Bacteria</taxon>
        <taxon>Pseudomonadati</taxon>
        <taxon>Pseudomonadota</taxon>
        <taxon>Alphaproteobacteria</taxon>
        <taxon>Hyphomicrobiales</taxon>
        <taxon>Nitrobacteraceae</taxon>
        <taxon>Bradyrhizobium</taxon>
    </lineage>
</organism>
<comment type="caution">
    <text evidence="3">The sequence shown here is derived from an EMBL/GenBank/DDBJ whole genome shotgun (WGS) entry which is preliminary data.</text>
</comment>
<dbReference type="GO" id="GO:0006508">
    <property type="term" value="P:proteolysis"/>
    <property type="evidence" value="ECO:0007669"/>
    <property type="project" value="InterPro"/>
</dbReference>
<sequence length="342" mass="36907">MIIADPNVAVSQLAQPAAAAMPQHGASPQTFDSGLADCDIPFEELATRAKSCTAGSTAAGRRCEQYSLSQFTEVVQMSQYNSAAGRWDALCTGTLISPQWVLTAAHCLIGDDPPSTRGAKPGADLYMGSEDLVQFRITADNAVTLTATERERKLSRAIVYDRYSGSAKTNNVYYADDLALLQLASPYPADPIETARLASPGGFLPDATIAGYGFSNADQGTLGRFNLTWPVSLQKDAGGQYKFKPGQGDSHQSAFCQGDSGGPVLAGRNRGCRRTDKSREFRPRYIQGVISYNTLVRPEFGSPEMQWAHACMTAESMAMQDVTINERRSWICERTDLEAGGC</sequence>
<dbReference type="SUPFAM" id="SSF50494">
    <property type="entry name" value="Trypsin-like serine proteases"/>
    <property type="match status" value="1"/>
</dbReference>
<dbReference type="Gene3D" id="2.40.10.10">
    <property type="entry name" value="Trypsin-like serine proteases"/>
    <property type="match status" value="1"/>
</dbReference>
<dbReference type="GO" id="GO:0004252">
    <property type="term" value="F:serine-type endopeptidase activity"/>
    <property type="evidence" value="ECO:0007669"/>
    <property type="project" value="InterPro"/>
</dbReference>
<dbReference type="SMART" id="SM00020">
    <property type="entry name" value="Tryp_SPc"/>
    <property type="match status" value="1"/>
</dbReference>
<dbReference type="AlphaFoldDB" id="A0A4Q0SLG2"/>
<protein>
    <recommendedName>
        <fullName evidence="2">Peptidase S1 domain-containing protein</fullName>
    </recommendedName>
</protein>
<keyword evidence="1" id="KW-1015">Disulfide bond</keyword>
<evidence type="ECO:0000259" key="2">
    <source>
        <dbReference type="PROSITE" id="PS50240"/>
    </source>
</evidence>
<gene>
    <name evidence="3" type="ORF">XH94_13570</name>
</gene>
<evidence type="ECO:0000256" key="1">
    <source>
        <dbReference type="ARBA" id="ARBA00023157"/>
    </source>
</evidence>
<dbReference type="RefSeq" id="WP_164939356.1">
    <property type="nucleotide sequence ID" value="NZ_LBJM01000042.1"/>
</dbReference>
<feature type="domain" description="Peptidase S1" evidence="2">
    <location>
        <begin position="57"/>
        <end position="336"/>
    </location>
</feature>
<dbReference type="InterPro" id="IPR018114">
    <property type="entry name" value="TRYPSIN_HIS"/>
</dbReference>
<dbReference type="PROSITE" id="PS50240">
    <property type="entry name" value="TRYPSIN_DOM"/>
    <property type="match status" value="1"/>
</dbReference>
<dbReference type="EMBL" id="LBJM01000042">
    <property type="protein sequence ID" value="RXH40387.1"/>
    <property type="molecule type" value="Genomic_DNA"/>
</dbReference>
<dbReference type="InterPro" id="IPR001314">
    <property type="entry name" value="Peptidase_S1A"/>
</dbReference>
<evidence type="ECO:0000313" key="4">
    <source>
        <dbReference type="Proteomes" id="UP000290565"/>
    </source>
</evidence>
<dbReference type="PRINTS" id="PR00722">
    <property type="entry name" value="CHYMOTRYPSIN"/>
</dbReference>
<dbReference type="InterPro" id="IPR043504">
    <property type="entry name" value="Peptidase_S1_PA_chymotrypsin"/>
</dbReference>
<dbReference type="InterPro" id="IPR051487">
    <property type="entry name" value="Ser/Thr_Proteases_Immune/Dev"/>
</dbReference>
<name>A0A4Q0SLG2_9BRAD</name>